<evidence type="ECO:0000313" key="2">
    <source>
        <dbReference type="Proteomes" id="UP000499080"/>
    </source>
</evidence>
<organism evidence="1 2">
    <name type="scientific">Araneus ventricosus</name>
    <name type="common">Orbweaver spider</name>
    <name type="synonym">Epeira ventricosa</name>
    <dbReference type="NCBI Taxonomy" id="182803"/>
    <lineage>
        <taxon>Eukaryota</taxon>
        <taxon>Metazoa</taxon>
        <taxon>Ecdysozoa</taxon>
        <taxon>Arthropoda</taxon>
        <taxon>Chelicerata</taxon>
        <taxon>Arachnida</taxon>
        <taxon>Araneae</taxon>
        <taxon>Araneomorphae</taxon>
        <taxon>Entelegynae</taxon>
        <taxon>Araneoidea</taxon>
        <taxon>Araneidae</taxon>
        <taxon>Araneus</taxon>
    </lineage>
</organism>
<name>A0A4Y2MIZ5_ARAVE</name>
<reference evidence="1 2" key="1">
    <citation type="journal article" date="2019" name="Sci. Rep.">
        <title>Orb-weaving spider Araneus ventricosus genome elucidates the spidroin gene catalogue.</title>
        <authorList>
            <person name="Kono N."/>
            <person name="Nakamura H."/>
            <person name="Ohtoshi R."/>
            <person name="Moran D.A.P."/>
            <person name="Shinohara A."/>
            <person name="Yoshida Y."/>
            <person name="Fujiwara M."/>
            <person name="Mori M."/>
            <person name="Tomita M."/>
            <person name="Arakawa K."/>
        </authorList>
    </citation>
    <scope>NUCLEOTIDE SEQUENCE [LARGE SCALE GENOMIC DNA]</scope>
</reference>
<sequence>MEELETRYACLTVDAVCRRVASDSLVQSEPSKVTMVLCSSTECLYATGRSEYTVKSQQRNIDFKKKVYFAYFKLKLGDQDKPWAPHKVSRRCEEDLRLWFKDKKNSFCFGISMMWSEQQNHTTDCYFCSVGVRGFNTKNKRNIFYPNLSSAIRPVPHASEVPVPHLPSSLDDIRSDSEMVTHYLTRTNLAQIFLLMRDPQPFSQSELNDLVRDLGLSKDGAELLVSRLKNKNLLTPGTSFSWYRHQENEFTQFLSKDGNLFFCNDVQGLMKCFYVEYDPF</sequence>
<evidence type="ECO:0000313" key="1">
    <source>
        <dbReference type="EMBL" id="GBN26633.1"/>
    </source>
</evidence>
<protein>
    <submittedName>
        <fullName evidence="1">Uncharacterized protein</fullName>
    </submittedName>
</protein>
<comment type="caution">
    <text evidence="1">The sequence shown here is derived from an EMBL/GenBank/DDBJ whole genome shotgun (WGS) entry which is preliminary data.</text>
</comment>
<dbReference type="AlphaFoldDB" id="A0A4Y2MIZ5"/>
<dbReference type="Proteomes" id="UP000499080">
    <property type="component" value="Unassembled WGS sequence"/>
</dbReference>
<dbReference type="OrthoDB" id="6347417at2759"/>
<keyword evidence="2" id="KW-1185">Reference proteome</keyword>
<dbReference type="PANTHER" id="PTHR46114">
    <property type="entry name" value="APPLE DOMAIN-CONTAINING PROTEIN"/>
    <property type="match status" value="1"/>
</dbReference>
<dbReference type="PANTHER" id="PTHR46114:SF1">
    <property type="entry name" value="ZAD DOMAIN-CONTAINING PROTEIN"/>
    <property type="match status" value="1"/>
</dbReference>
<proteinExistence type="predicted"/>
<gene>
    <name evidence="1" type="ORF">AVEN_102706_1</name>
</gene>
<dbReference type="EMBL" id="BGPR01007411">
    <property type="protein sequence ID" value="GBN26633.1"/>
    <property type="molecule type" value="Genomic_DNA"/>
</dbReference>
<accession>A0A4Y2MIZ5</accession>